<name>A0A1E3PQ15_9ASCO</name>
<evidence type="ECO:0000259" key="13">
    <source>
        <dbReference type="Pfam" id="PF00326"/>
    </source>
</evidence>
<evidence type="ECO:0000256" key="2">
    <source>
        <dbReference type="ARBA" id="ARBA00006150"/>
    </source>
</evidence>
<keyword evidence="5" id="KW-0645">Protease</keyword>
<dbReference type="SUPFAM" id="SSF53474">
    <property type="entry name" value="alpha/beta-Hydrolases"/>
    <property type="match status" value="1"/>
</dbReference>
<accession>A0A1E3PQ15</accession>
<feature type="non-terminal residue" evidence="15">
    <location>
        <position position="749"/>
    </location>
</feature>
<dbReference type="GO" id="GO:0008239">
    <property type="term" value="F:dipeptidyl-peptidase activity"/>
    <property type="evidence" value="ECO:0007669"/>
    <property type="project" value="TreeGrafter"/>
</dbReference>
<evidence type="ECO:0000313" key="16">
    <source>
        <dbReference type="Proteomes" id="UP000095009"/>
    </source>
</evidence>
<dbReference type="GO" id="GO:0004252">
    <property type="term" value="F:serine-type endopeptidase activity"/>
    <property type="evidence" value="ECO:0007669"/>
    <property type="project" value="InterPro"/>
</dbReference>
<evidence type="ECO:0000256" key="5">
    <source>
        <dbReference type="ARBA" id="ARBA00022670"/>
    </source>
</evidence>
<evidence type="ECO:0000256" key="11">
    <source>
        <dbReference type="ARBA" id="ARBA00023136"/>
    </source>
</evidence>
<dbReference type="OrthoDB" id="16520at2759"/>
<dbReference type="GO" id="GO:0005886">
    <property type="term" value="C:plasma membrane"/>
    <property type="evidence" value="ECO:0007669"/>
    <property type="project" value="TreeGrafter"/>
</dbReference>
<evidence type="ECO:0000256" key="8">
    <source>
        <dbReference type="ARBA" id="ARBA00022825"/>
    </source>
</evidence>
<evidence type="ECO:0000313" key="15">
    <source>
        <dbReference type="EMBL" id="ODQ67002.1"/>
    </source>
</evidence>
<feature type="domain" description="Peptidase S9 prolyl oligopeptidase catalytic" evidence="13">
    <location>
        <begin position="547"/>
        <end position="748"/>
    </location>
</feature>
<keyword evidence="9" id="KW-0735">Signal-anchor</keyword>
<dbReference type="InterPro" id="IPR001375">
    <property type="entry name" value="Peptidase_S9_cat"/>
</dbReference>
<keyword evidence="7" id="KW-0378">Hydrolase</keyword>
<dbReference type="Pfam" id="PF00326">
    <property type="entry name" value="Peptidase_S9"/>
    <property type="match status" value="1"/>
</dbReference>
<dbReference type="GO" id="GO:0006508">
    <property type="term" value="P:proteolysis"/>
    <property type="evidence" value="ECO:0007669"/>
    <property type="project" value="UniProtKB-KW"/>
</dbReference>
<keyword evidence="12" id="KW-0325">Glycoprotein</keyword>
<dbReference type="EMBL" id="KV454407">
    <property type="protein sequence ID" value="ODQ67002.1"/>
    <property type="molecule type" value="Genomic_DNA"/>
</dbReference>
<dbReference type="FunFam" id="3.40.50.1820:FF:000003">
    <property type="entry name" value="Dipeptidyl peptidase 4"/>
    <property type="match status" value="1"/>
</dbReference>
<keyword evidence="6" id="KW-0812">Transmembrane</keyword>
<evidence type="ECO:0000256" key="1">
    <source>
        <dbReference type="ARBA" id="ARBA00004576"/>
    </source>
</evidence>
<evidence type="ECO:0000256" key="4">
    <source>
        <dbReference type="ARBA" id="ARBA00022554"/>
    </source>
</evidence>
<sequence>LKIKDVLDGKFYSSYAHFEWIGASSVGMNTAAGIDILTPTDSYLTRHPLYGYYEIKSITDESFNLNLTQSHSFVYNHTQYPISSFLPRPGPNLTHAILTTNSTPLWRHSSLAQYWLLDLNTGLTEPLTQPENRAYLAEWSHGGEKVAMVIDNNVFVYSLDSKVKTQITPDGSRDNNDLLYGRPNWVYEEEILQTNKALWWSPDDTHLALLKTNDSQVFSYPLTFYVPSSDGTNAYDPAYPSVIDLKYPKPGFFNPVVDVMMYSFEENELFLLKPSEETNHENDLVMEIKWMGSDNLLIKYTDRYSDLLYVDLGHISSRSRNNVRSFNVKDLDGGYVEVTRDTLYVAPTDSTEEGYIDTIIVDGYNHLAYFSPLSALEPSQILTHGEWEVVSKVGVDTETRLVYFVSTKKSSLERHLYSVSIDSSATTTRNLTNISLEGFYENIKLDSSYKHALITYAGPDIPYQMVIKLESGNVLRKFDTMNQPPISLTQYDMPLKIYQTIPLTDDFMANALEIRPPNFDTNRKYPVLFYVYGGPQSQKVNKRFEVDFQSVVAGSLDTIVVIVDGRGTGFRGRSYRTAIRDKLGGLEASDQITAAKIWAKKPYVDSSRISIWGWSFGGFVTLKVLETDGGATFQYGMAVAPVTDWRFYDSIFTERYMHDPTTNREGYDRARISNVASLANNTRFLIMHGTGDDNVHIQNTLSLLDKLNMGKVENYDLMIFPDSDHNIYHHNANYIVYDKLFSWIKSSFD</sequence>
<comment type="subcellular location">
    <subcellularLocation>
        <location evidence="1">Vacuole membrane</location>
        <topology evidence="1">Single-pass type II membrane protein</topology>
    </subcellularLocation>
</comment>
<evidence type="ECO:0000256" key="12">
    <source>
        <dbReference type="ARBA" id="ARBA00023180"/>
    </source>
</evidence>
<dbReference type="PANTHER" id="PTHR11731">
    <property type="entry name" value="PROTEASE FAMILY S9B,C DIPEPTIDYL-PEPTIDASE IV-RELATED"/>
    <property type="match status" value="1"/>
</dbReference>
<dbReference type="InterPro" id="IPR050278">
    <property type="entry name" value="Serine_Prot_S9B/DPPIV"/>
</dbReference>
<keyword evidence="11" id="KW-0472">Membrane</keyword>
<feature type="non-terminal residue" evidence="15">
    <location>
        <position position="1"/>
    </location>
</feature>
<dbReference type="Proteomes" id="UP000095009">
    <property type="component" value="Unassembled WGS sequence"/>
</dbReference>
<evidence type="ECO:0000259" key="14">
    <source>
        <dbReference type="Pfam" id="PF00930"/>
    </source>
</evidence>
<dbReference type="GO" id="GO:0005774">
    <property type="term" value="C:vacuolar membrane"/>
    <property type="evidence" value="ECO:0007669"/>
    <property type="project" value="UniProtKB-SubCell"/>
</dbReference>
<keyword evidence="16" id="KW-1185">Reference proteome</keyword>
<gene>
    <name evidence="15" type="ORF">NADFUDRAFT_14197</name>
</gene>
<keyword evidence="3" id="KW-0031">Aminopeptidase</keyword>
<protein>
    <recommendedName>
        <fullName evidence="17">Dipeptidyl-peptidase IV</fullName>
    </recommendedName>
</protein>
<evidence type="ECO:0000256" key="10">
    <source>
        <dbReference type="ARBA" id="ARBA00022989"/>
    </source>
</evidence>
<evidence type="ECO:0000256" key="7">
    <source>
        <dbReference type="ARBA" id="ARBA00022801"/>
    </source>
</evidence>
<keyword evidence="8" id="KW-0720">Serine protease</keyword>
<reference evidence="15 16" key="1">
    <citation type="journal article" date="2016" name="Proc. Natl. Acad. Sci. U.S.A.">
        <title>Comparative genomics of biotechnologically important yeasts.</title>
        <authorList>
            <person name="Riley R."/>
            <person name="Haridas S."/>
            <person name="Wolfe K.H."/>
            <person name="Lopes M.R."/>
            <person name="Hittinger C.T."/>
            <person name="Goeker M."/>
            <person name="Salamov A.A."/>
            <person name="Wisecaver J.H."/>
            <person name="Long T.M."/>
            <person name="Calvey C.H."/>
            <person name="Aerts A.L."/>
            <person name="Barry K.W."/>
            <person name="Choi C."/>
            <person name="Clum A."/>
            <person name="Coughlan A.Y."/>
            <person name="Deshpande S."/>
            <person name="Douglass A.P."/>
            <person name="Hanson S.J."/>
            <person name="Klenk H.-P."/>
            <person name="LaButti K.M."/>
            <person name="Lapidus A."/>
            <person name="Lindquist E.A."/>
            <person name="Lipzen A.M."/>
            <person name="Meier-Kolthoff J.P."/>
            <person name="Ohm R.A."/>
            <person name="Otillar R.P."/>
            <person name="Pangilinan J.L."/>
            <person name="Peng Y."/>
            <person name="Rokas A."/>
            <person name="Rosa C.A."/>
            <person name="Scheuner C."/>
            <person name="Sibirny A.A."/>
            <person name="Slot J.C."/>
            <person name="Stielow J.B."/>
            <person name="Sun H."/>
            <person name="Kurtzman C.P."/>
            <person name="Blackwell M."/>
            <person name="Grigoriev I.V."/>
            <person name="Jeffries T.W."/>
        </authorList>
    </citation>
    <scope>NUCLEOTIDE SEQUENCE [LARGE SCALE GENOMIC DNA]</scope>
    <source>
        <strain evidence="15 16">DSM 6958</strain>
    </source>
</reference>
<dbReference type="SUPFAM" id="SSF82171">
    <property type="entry name" value="DPP6 N-terminal domain-like"/>
    <property type="match status" value="1"/>
</dbReference>
<feature type="domain" description="Dipeptidylpeptidase IV N-terminal" evidence="14">
    <location>
        <begin position="91"/>
        <end position="463"/>
    </location>
</feature>
<dbReference type="Gene3D" id="2.140.10.30">
    <property type="entry name" value="Dipeptidylpeptidase IV, N-terminal domain"/>
    <property type="match status" value="1"/>
</dbReference>
<keyword evidence="10" id="KW-1133">Transmembrane helix</keyword>
<dbReference type="GO" id="GO:0004177">
    <property type="term" value="F:aminopeptidase activity"/>
    <property type="evidence" value="ECO:0007669"/>
    <property type="project" value="UniProtKB-KW"/>
</dbReference>
<dbReference type="Pfam" id="PF00930">
    <property type="entry name" value="DPPIV_N"/>
    <property type="match status" value="1"/>
</dbReference>
<dbReference type="PANTHER" id="PTHR11731:SF200">
    <property type="entry name" value="DIPEPTIDYL PEPTIDASE 10, ISOFORM B"/>
    <property type="match status" value="1"/>
</dbReference>
<dbReference type="InterPro" id="IPR002471">
    <property type="entry name" value="Pept_S9_AS"/>
</dbReference>
<keyword evidence="4" id="KW-0926">Vacuole</keyword>
<dbReference type="PROSITE" id="PS00708">
    <property type="entry name" value="PRO_ENDOPEP_SER"/>
    <property type="match status" value="1"/>
</dbReference>
<dbReference type="STRING" id="857566.A0A1E3PQ15"/>
<dbReference type="Gene3D" id="3.40.50.1820">
    <property type="entry name" value="alpha/beta hydrolase"/>
    <property type="match status" value="1"/>
</dbReference>
<comment type="similarity">
    <text evidence="2">Belongs to the peptidase S9B family.</text>
</comment>
<evidence type="ECO:0000256" key="9">
    <source>
        <dbReference type="ARBA" id="ARBA00022968"/>
    </source>
</evidence>
<proteinExistence type="inferred from homology"/>
<dbReference type="InterPro" id="IPR029058">
    <property type="entry name" value="AB_hydrolase_fold"/>
</dbReference>
<dbReference type="InterPro" id="IPR002469">
    <property type="entry name" value="Peptidase_S9B_N"/>
</dbReference>
<evidence type="ECO:0000256" key="3">
    <source>
        <dbReference type="ARBA" id="ARBA00022438"/>
    </source>
</evidence>
<evidence type="ECO:0000256" key="6">
    <source>
        <dbReference type="ARBA" id="ARBA00022692"/>
    </source>
</evidence>
<organism evidence="15 16">
    <name type="scientific">Nadsonia fulvescens var. elongata DSM 6958</name>
    <dbReference type="NCBI Taxonomy" id="857566"/>
    <lineage>
        <taxon>Eukaryota</taxon>
        <taxon>Fungi</taxon>
        <taxon>Dikarya</taxon>
        <taxon>Ascomycota</taxon>
        <taxon>Saccharomycotina</taxon>
        <taxon>Dipodascomycetes</taxon>
        <taxon>Dipodascales</taxon>
        <taxon>Dipodascales incertae sedis</taxon>
        <taxon>Nadsonia</taxon>
    </lineage>
</organism>
<evidence type="ECO:0008006" key="17">
    <source>
        <dbReference type="Google" id="ProtNLM"/>
    </source>
</evidence>
<dbReference type="AlphaFoldDB" id="A0A1E3PQ15"/>